<evidence type="ECO:0000313" key="5">
    <source>
        <dbReference type="Proteomes" id="UP001225873"/>
    </source>
</evidence>
<dbReference type="InterPro" id="IPR001387">
    <property type="entry name" value="Cro/C1-type_HTH"/>
</dbReference>
<keyword evidence="2" id="KW-0812">Transmembrane</keyword>
<keyword evidence="2" id="KW-0472">Membrane</keyword>
<feature type="domain" description="HTH cro/C1-type" evidence="3">
    <location>
        <begin position="11"/>
        <end position="45"/>
    </location>
</feature>
<proteinExistence type="predicted"/>
<evidence type="ECO:0000256" key="2">
    <source>
        <dbReference type="SAM" id="Phobius"/>
    </source>
</evidence>
<dbReference type="Pfam" id="PF13413">
    <property type="entry name" value="HTH_25"/>
    <property type="match status" value="1"/>
</dbReference>
<dbReference type="PANTHER" id="PTHR34475">
    <property type="match status" value="1"/>
</dbReference>
<dbReference type="InterPro" id="IPR010982">
    <property type="entry name" value="Lambda_DNA-bd_dom_sf"/>
</dbReference>
<dbReference type="PANTHER" id="PTHR34475:SF1">
    <property type="entry name" value="CYTOSKELETON PROTEIN RODZ"/>
    <property type="match status" value="1"/>
</dbReference>
<dbReference type="Proteomes" id="UP001225873">
    <property type="component" value="Unassembled WGS sequence"/>
</dbReference>
<dbReference type="InterPro" id="IPR025194">
    <property type="entry name" value="RodZ-like_C"/>
</dbReference>
<evidence type="ECO:0000256" key="1">
    <source>
        <dbReference type="SAM" id="MobiDB-lite"/>
    </source>
</evidence>
<dbReference type="RefSeq" id="WP_290214235.1">
    <property type="nucleotide sequence ID" value="NZ_JASDCQ010000001.1"/>
</dbReference>
<dbReference type="PROSITE" id="PS50943">
    <property type="entry name" value="HTH_CROC1"/>
    <property type="match status" value="1"/>
</dbReference>
<comment type="caution">
    <text evidence="4">The sequence shown here is derived from an EMBL/GenBank/DDBJ whole genome shotgun (WGS) entry which is preliminary data.</text>
</comment>
<evidence type="ECO:0000313" key="4">
    <source>
        <dbReference type="EMBL" id="MDN3426189.1"/>
    </source>
</evidence>
<dbReference type="SUPFAM" id="SSF47413">
    <property type="entry name" value="lambda repressor-like DNA-binding domains"/>
    <property type="match status" value="1"/>
</dbReference>
<dbReference type="InterPro" id="IPR050400">
    <property type="entry name" value="Bact_Cytoskel_RodZ"/>
</dbReference>
<dbReference type="EMBL" id="JASDCQ010000001">
    <property type="protein sequence ID" value="MDN3426189.1"/>
    <property type="molecule type" value="Genomic_DNA"/>
</dbReference>
<keyword evidence="5" id="KW-1185">Reference proteome</keyword>
<keyword evidence="2" id="KW-1133">Transmembrane helix</keyword>
<name>A0ABT7ZGE4_9BACL</name>
<feature type="compositionally biased region" description="Acidic residues" evidence="1">
    <location>
        <begin position="164"/>
        <end position="186"/>
    </location>
</feature>
<dbReference type="Gene3D" id="1.10.260.40">
    <property type="entry name" value="lambda repressor-like DNA-binding domains"/>
    <property type="match status" value="1"/>
</dbReference>
<sequence>MIVLSELGTRLKEARIAKGYSLEDLQDLTKIQKRYLAGIEDGNHSMMPGAFYIRAFIRQYAAAVGLNGEELLEQHKLEMPADQPAAQPQMPNTFSSRSRSVTRTAPNEAYAEFIPKVLVALFIVLILAVAWYFYSASTNRDSTGTPVEEGNGVPYETPAPAVPEETEEPIEEEPADEPAAEPEEPEAVLTVEGTQGETTTYSWQGPAERELEITASGPSWIAATDENQQELTSEARVMQAEETEKIDLSEVESVRLRIGDYSNITLTLNGEPIEYSQNIQPQNIVIQFRNAE</sequence>
<gene>
    <name evidence="4" type="ORF">QMA01_02690</name>
</gene>
<organism evidence="4 5">
    <name type="scientific">Planococcus notacanthi</name>
    <dbReference type="NCBI Taxonomy" id="3035188"/>
    <lineage>
        <taxon>Bacteria</taxon>
        <taxon>Bacillati</taxon>
        <taxon>Bacillota</taxon>
        <taxon>Bacilli</taxon>
        <taxon>Bacillales</taxon>
        <taxon>Caryophanaceae</taxon>
        <taxon>Planococcus</taxon>
    </lineage>
</organism>
<evidence type="ECO:0000259" key="3">
    <source>
        <dbReference type="PROSITE" id="PS50943"/>
    </source>
</evidence>
<dbReference type="CDD" id="cd00093">
    <property type="entry name" value="HTH_XRE"/>
    <property type="match status" value="1"/>
</dbReference>
<dbReference type="Pfam" id="PF13464">
    <property type="entry name" value="RodZ_C"/>
    <property type="match status" value="1"/>
</dbReference>
<reference evidence="4 5" key="1">
    <citation type="submission" date="2023-03" db="EMBL/GenBank/DDBJ databases">
        <authorList>
            <person name="Uniacke-Lowe S."/>
            <person name="Ross P."/>
            <person name="Hill C."/>
        </authorList>
    </citation>
    <scope>NUCLEOTIDE SEQUENCE [LARGE SCALE GENOMIC DNA]</scope>
    <source>
        <strain evidence="4 5">APC 4016</strain>
    </source>
</reference>
<accession>A0ABT7ZGE4</accession>
<feature type="region of interest" description="Disordered" evidence="1">
    <location>
        <begin position="140"/>
        <end position="187"/>
    </location>
</feature>
<protein>
    <submittedName>
        <fullName evidence="4">DUF4115 domain-containing protein</fullName>
    </submittedName>
</protein>
<feature type="transmembrane region" description="Helical" evidence="2">
    <location>
        <begin position="113"/>
        <end position="134"/>
    </location>
</feature>